<dbReference type="OrthoDB" id="2901184at2759"/>
<name>A0A168EAY3_9HYPO</name>
<reference evidence="1 2" key="1">
    <citation type="journal article" date="2016" name="Genome Biol. Evol.">
        <title>Divergent and convergent evolution of fungal pathogenicity.</title>
        <authorList>
            <person name="Shang Y."/>
            <person name="Xiao G."/>
            <person name="Zheng P."/>
            <person name="Cen K."/>
            <person name="Zhan S."/>
            <person name="Wang C."/>
        </authorList>
    </citation>
    <scope>NUCLEOTIDE SEQUENCE [LARGE SCALE GENOMIC DNA]</scope>
    <source>
        <strain evidence="1 2">RCEF 2490</strain>
    </source>
</reference>
<organism evidence="1 2">
    <name type="scientific">Moelleriella libera RCEF 2490</name>
    <dbReference type="NCBI Taxonomy" id="1081109"/>
    <lineage>
        <taxon>Eukaryota</taxon>
        <taxon>Fungi</taxon>
        <taxon>Dikarya</taxon>
        <taxon>Ascomycota</taxon>
        <taxon>Pezizomycotina</taxon>
        <taxon>Sordariomycetes</taxon>
        <taxon>Hypocreomycetidae</taxon>
        <taxon>Hypocreales</taxon>
        <taxon>Clavicipitaceae</taxon>
        <taxon>Moelleriella</taxon>
    </lineage>
</organism>
<evidence type="ECO:0000313" key="1">
    <source>
        <dbReference type="EMBL" id="KZZ98613.1"/>
    </source>
</evidence>
<proteinExistence type="predicted"/>
<gene>
    <name evidence="1" type="ORF">AAL_03131</name>
</gene>
<dbReference type="EMBL" id="AZGY01000005">
    <property type="protein sequence ID" value="KZZ98613.1"/>
    <property type="molecule type" value="Genomic_DNA"/>
</dbReference>
<sequence length="175" mass="18781">MPLADLGTIVLHHAVFLIHLVYMSLAFSRAEPSWLPILYCASKLFARRPEDFDVTKWTPAATASTTSTTPKCVPEWPPDEVNQASRLSVIGSARSSRVGSTGYTINGTTRRNASVDAAGPSFKSLLQSNIQSSIGDVFGKGEDGYPQLEPPSKTASLVVGGPSSPWYGVNCLPRQ</sequence>
<comment type="caution">
    <text evidence="1">The sequence shown here is derived from an EMBL/GenBank/DDBJ whole genome shotgun (WGS) entry which is preliminary data.</text>
</comment>
<dbReference type="Proteomes" id="UP000078544">
    <property type="component" value="Unassembled WGS sequence"/>
</dbReference>
<accession>A0A168EAY3</accession>
<keyword evidence="2" id="KW-1185">Reference proteome</keyword>
<dbReference type="AlphaFoldDB" id="A0A168EAY3"/>
<protein>
    <submittedName>
        <fullName evidence="1">Uncharacterized protein</fullName>
    </submittedName>
</protein>
<evidence type="ECO:0000313" key="2">
    <source>
        <dbReference type="Proteomes" id="UP000078544"/>
    </source>
</evidence>